<reference evidence="9 10" key="1">
    <citation type="journal article" date="2016" name="Sci. Rep.">
        <title>Penicillium arizonense, a new, genome sequenced fungal species, reveals a high chemical diversity in secreted metabolites.</title>
        <authorList>
            <person name="Grijseels S."/>
            <person name="Nielsen J.C."/>
            <person name="Randelovic M."/>
            <person name="Nielsen J."/>
            <person name="Nielsen K.F."/>
            <person name="Workman M."/>
            <person name="Frisvad J.C."/>
        </authorList>
    </citation>
    <scope>NUCLEOTIDE SEQUENCE [LARGE SCALE GENOMIC DNA]</scope>
    <source>
        <strain evidence="9 10">CBS 141311</strain>
    </source>
</reference>
<comment type="caution">
    <text evidence="9">The sequence shown here is derived from an EMBL/GenBank/DDBJ whole genome shotgun (WGS) entry which is preliminary data.</text>
</comment>
<dbReference type="InterPro" id="IPR010255">
    <property type="entry name" value="Haem_peroxidase_sf"/>
</dbReference>
<dbReference type="SUPFAM" id="SSF48113">
    <property type="entry name" value="Heme-dependent peroxidases"/>
    <property type="match status" value="1"/>
</dbReference>
<dbReference type="InterPro" id="IPR001128">
    <property type="entry name" value="Cyt_P450"/>
</dbReference>
<keyword evidence="8" id="KW-1133">Transmembrane helix</keyword>
<sequence length="1508" mass="168279">MGWFSEDAPKPKPKPSWDLGWTSLPWTSPSPPTPTRAPLFSLGSLSNNGWWTSPKVEPKSQEWYLVLVEKFGISGTIGLVLGFVLCLIILNLGQKTISLPFNKIPFLGKQLSAKPSQRLVPRGTQSALKSIKGIAPSLLTRLNPFNWRIFNLQKIAEEEDDEKYQAGEPYGDPSVMATGLVKDLKSVGLKAGVRDLQTLLKVVKSKGKPVNDRQMTMEKMIAITSALPRHSKTRKKLSGIIIDSLWQSLQHPPLSYLGDKFQYRTPDGSYNNPLQPDLGKAGSPYARTVPKLKHLHGVQPDPGLLFDLLMGRTDDTFKENPAGISSVLFYHASIIIHDVFRTNRFDSNISDTSSYLDLAPLYGSSRADQESIRTMQGGFLKPDTFAEKRLLGLPPGINVMLVMYSRFHNYVADVLLKINENGRFTLPPTRTEEAKQRALVKQDEDLFQTARLITNGLYINICLHDYLRGLTNTHHSASDWTLDPRIAVERHFDPDGVPRGVGNQVSAEFNLLYRFHSTISQRDEKWMNEFLRSLFPGDKPLDQLTPQEFIQGLFRFEQTIPEDPSKREFSGLKRDEHGRFNDGDLARIMKESMEDPAGLFGARMVPKALRIIEVTGILTARKWQLASLNEMRDFFKLKRHDTFEDINPDPEIADLLRKLYDHPDMVEMYPGMFLEDAKPRMDPGCGGCPPYTVGRAVFSDAITLVRSDRFCTVDYTASNLTSWGFQEVQQNLDIMGGSMFHKLFQRALPGWFPYNSLHTTQPMFTRKMNEEIAREIGTIGQFTLADPAPPPVPVILTKHSTITKVLKDQANFRVPWIKWLNDIAPGRTFNSAMLAGDLPMNTAQRNLVTDIMFSPAEFMQLFSATAMSVGRELIDRETLNLKSLDQIDIVRDVAIPLNTRLLADLFALDLKTRENQGGSLSGATLYKYLLDVRTFVFNNNDPALALQRRDAAREGVEALTETGLKVISGGGSRSLFSRIPLIGWLFGPKKAQRSKPTVGSLRWYGQNVMREIIAAGKSPEETVDISWLTAVGGVGAPIGVFVDVLQFFLKEDNSHHWEAIQGLISHSDVNSSDNTLRQYVLEAQRLTSGQRNLRICASETTIDGRTFKPGDAVVSLLGQACMDPEVVPHPHKFKLGRPASAYIHYGYGAHECIGRELTLAFVVTLVKLCAGLKNLRPAPGDMGVLKQITLGTERCYLNDSWSHLTFDPTTWKVHFEGRGKGVYKHPKTPVTAGRDLNALSNSLIQQQKDFLLAATKITNGQGTVHSLKDDVPLVADETNGELDGATDLEGDSDSVVHQIIPAFEDEQHETTNTVHEVSFSSFSHSYERDHDRDAAMLYTEHISQLSKGDGLEVVPGFEMASVKSYSGLQVVPETEKEVKPTRGGLHYVEPDYVPLENNDKVDPPQGRDRKRICGVRSTIFWLLLVVAILVVVIAGVGGGVGGYFLNKNSRNSDSSTPASKTSILSPKTTASSASTTSLLNQHRQFLIQLPHPLHRKHHPAQSHREHRE</sequence>
<evidence type="ECO:0000256" key="1">
    <source>
        <dbReference type="ARBA" id="ARBA00011881"/>
    </source>
</evidence>
<feature type="transmembrane region" description="Helical" evidence="8">
    <location>
        <begin position="71"/>
        <end position="93"/>
    </location>
</feature>
<keyword evidence="5 6" id="KW-0408">Iron</keyword>
<keyword evidence="2 6" id="KW-0479">Metal-binding</keyword>
<dbReference type="GO" id="GO:0005506">
    <property type="term" value="F:iron ion binding"/>
    <property type="evidence" value="ECO:0007669"/>
    <property type="project" value="InterPro"/>
</dbReference>
<dbReference type="GO" id="GO:0006979">
    <property type="term" value="P:response to oxidative stress"/>
    <property type="evidence" value="ECO:0007669"/>
    <property type="project" value="InterPro"/>
</dbReference>
<dbReference type="PANTHER" id="PTHR11903">
    <property type="entry name" value="PROSTAGLANDIN G/H SYNTHASE"/>
    <property type="match status" value="1"/>
</dbReference>
<protein>
    <recommendedName>
        <fullName evidence="11">Linoleate 8R-lipoxygenase</fullName>
    </recommendedName>
</protein>
<dbReference type="GO" id="GO:0004497">
    <property type="term" value="F:monooxygenase activity"/>
    <property type="evidence" value="ECO:0007669"/>
    <property type="project" value="InterPro"/>
</dbReference>
<dbReference type="Gene3D" id="1.10.630.10">
    <property type="entry name" value="Cytochrome P450"/>
    <property type="match status" value="1"/>
</dbReference>
<dbReference type="InterPro" id="IPR037120">
    <property type="entry name" value="Haem_peroxidase_sf_animal"/>
</dbReference>
<keyword evidence="4" id="KW-0560">Oxidoreductase</keyword>
<feature type="compositionally biased region" description="Polar residues" evidence="7">
    <location>
        <begin position="1449"/>
        <end position="1467"/>
    </location>
</feature>
<evidence type="ECO:0000256" key="3">
    <source>
        <dbReference type="ARBA" id="ARBA00022964"/>
    </source>
</evidence>
<dbReference type="PROSITE" id="PS50292">
    <property type="entry name" value="PEROXIDASE_3"/>
    <property type="match status" value="1"/>
</dbReference>
<organism evidence="9 10">
    <name type="scientific">Penicillium arizonense</name>
    <dbReference type="NCBI Taxonomy" id="1835702"/>
    <lineage>
        <taxon>Eukaryota</taxon>
        <taxon>Fungi</taxon>
        <taxon>Dikarya</taxon>
        <taxon>Ascomycota</taxon>
        <taxon>Pezizomycotina</taxon>
        <taxon>Eurotiomycetes</taxon>
        <taxon>Eurotiomycetidae</taxon>
        <taxon>Eurotiales</taxon>
        <taxon>Aspergillaceae</taxon>
        <taxon>Penicillium</taxon>
    </lineage>
</organism>
<dbReference type="OrthoDB" id="823504at2759"/>
<evidence type="ECO:0000313" key="10">
    <source>
        <dbReference type="Proteomes" id="UP000177622"/>
    </source>
</evidence>
<dbReference type="Proteomes" id="UP000177622">
    <property type="component" value="Unassembled WGS sequence"/>
</dbReference>
<dbReference type="PANTHER" id="PTHR11903:SF13">
    <property type="entry name" value="LINOLEATE 10R-LIPOXYGENASE"/>
    <property type="match status" value="1"/>
</dbReference>
<dbReference type="PRINTS" id="PR00457">
    <property type="entry name" value="ANPEROXIDASE"/>
</dbReference>
<dbReference type="GO" id="GO:0016705">
    <property type="term" value="F:oxidoreductase activity, acting on paired donors, with incorporation or reduction of molecular oxygen"/>
    <property type="evidence" value="ECO:0007669"/>
    <property type="project" value="InterPro"/>
</dbReference>
<dbReference type="Pfam" id="PF00067">
    <property type="entry name" value="p450"/>
    <property type="match status" value="1"/>
</dbReference>
<evidence type="ECO:0000256" key="5">
    <source>
        <dbReference type="ARBA" id="ARBA00023004"/>
    </source>
</evidence>
<dbReference type="RefSeq" id="XP_022485735.1">
    <property type="nucleotide sequence ID" value="XM_022634431.1"/>
</dbReference>
<keyword evidence="6" id="KW-0349">Heme</keyword>
<dbReference type="CDD" id="cd20612">
    <property type="entry name" value="CYP_LDS-like_C"/>
    <property type="match status" value="1"/>
</dbReference>
<dbReference type="GO" id="GO:0020037">
    <property type="term" value="F:heme binding"/>
    <property type="evidence" value="ECO:0007669"/>
    <property type="project" value="InterPro"/>
</dbReference>
<dbReference type="InterPro" id="IPR036396">
    <property type="entry name" value="Cyt_P450_sf"/>
</dbReference>
<proteinExistence type="predicted"/>
<feature type="transmembrane region" description="Helical" evidence="8">
    <location>
        <begin position="1419"/>
        <end position="1445"/>
    </location>
</feature>
<dbReference type="GO" id="GO:0051213">
    <property type="term" value="F:dioxygenase activity"/>
    <property type="evidence" value="ECO:0007669"/>
    <property type="project" value="UniProtKB-KW"/>
</dbReference>
<dbReference type="GeneID" id="34579165"/>
<dbReference type="InterPro" id="IPR019791">
    <property type="entry name" value="Haem_peroxidase_animal"/>
</dbReference>
<comment type="subunit">
    <text evidence="1">Homotetramer.</text>
</comment>
<dbReference type="InterPro" id="IPR050783">
    <property type="entry name" value="Oxylipin_biosynth_metab"/>
</dbReference>
<keyword evidence="3" id="KW-0223">Dioxygenase</keyword>
<accession>A0A1F5LB26</accession>
<dbReference type="EMBL" id="LXJU01000017">
    <property type="protein sequence ID" value="OGE50287.1"/>
    <property type="molecule type" value="Genomic_DNA"/>
</dbReference>
<name>A0A1F5LB26_PENAI</name>
<dbReference type="Gene3D" id="1.10.640.10">
    <property type="entry name" value="Haem peroxidase domain superfamily, animal type"/>
    <property type="match status" value="1"/>
</dbReference>
<evidence type="ECO:0000256" key="2">
    <source>
        <dbReference type="ARBA" id="ARBA00022723"/>
    </source>
</evidence>
<dbReference type="GO" id="GO:0043386">
    <property type="term" value="P:mycotoxin biosynthetic process"/>
    <property type="evidence" value="ECO:0007669"/>
    <property type="project" value="UniProtKB-ARBA"/>
</dbReference>
<dbReference type="Pfam" id="PF03098">
    <property type="entry name" value="An_peroxidase"/>
    <property type="match status" value="1"/>
</dbReference>
<evidence type="ECO:0000313" key="9">
    <source>
        <dbReference type="EMBL" id="OGE50287.1"/>
    </source>
</evidence>
<dbReference type="SUPFAM" id="SSF48264">
    <property type="entry name" value="Cytochrome P450"/>
    <property type="match status" value="1"/>
</dbReference>
<keyword evidence="8" id="KW-0472">Membrane</keyword>
<keyword evidence="8" id="KW-0812">Transmembrane</keyword>
<dbReference type="STRING" id="1835702.A0A1F5LB26"/>
<dbReference type="InterPro" id="IPR034812">
    <property type="entry name" value="Ppo-like_N"/>
</dbReference>
<feature type="binding site" description="axial binding residue" evidence="6">
    <location>
        <position position="516"/>
    </location>
    <ligand>
        <name>heme b</name>
        <dbReference type="ChEBI" id="CHEBI:60344"/>
    </ligand>
    <ligandPart>
        <name>Fe</name>
        <dbReference type="ChEBI" id="CHEBI:18248"/>
    </ligandPart>
</feature>
<feature type="region of interest" description="Disordered" evidence="7">
    <location>
        <begin position="1449"/>
        <end position="1475"/>
    </location>
</feature>
<dbReference type="GO" id="GO:0004601">
    <property type="term" value="F:peroxidase activity"/>
    <property type="evidence" value="ECO:0007669"/>
    <property type="project" value="InterPro"/>
</dbReference>
<dbReference type="CDD" id="cd09817">
    <property type="entry name" value="linoleate_diol_synthase_like"/>
    <property type="match status" value="1"/>
</dbReference>
<evidence type="ECO:0000256" key="4">
    <source>
        <dbReference type="ARBA" id="ARBA00023002"/>
    </source>
</evidence>
<dbReference type="GO" id="GO:0006631">
    <property type="term" value="P:fatty acid metabolic process"/>
    <property type="evidence" value="ECO:0007669"/>
    <property type="project" value="UniProtKB-ARBA"/>
</dbReference>
<evidence type="ECO:0000256" key="6">
    <source>
        <dbReference type="PIRSR" id="PIRSR619791-2"/>
    </source>
</evidence>
<evidence type="ECO:0008006" key="11">
    <source>
        <dbReference type="Google" id="ProtNLM"/>
    </source>
</evidence>
<gene>
    <name evidence="9" type="ORF">PENARI_c017G11179</name>
</gene>
<evidence type="ECO:0000256" key="7">
    <source>
        <dbReference type="SAM" id="MobiDB-lite"/>
    </source>
</evidence>
<evidence type="ECO:0000256" key="8">
    <source>
        <dbReference type="SAM" id="Phobius"/>
    </source>
</evidence>
<keyword evidence="10" id="KW-1185">Reference proteome</keyword>